<comment type="caution">
    <text evidence="2">The sequence shown here is derived from an EMBL/GenBank/DDBJ whole genome shotgun (WGS) entry which is preliminary data.</text>
</comment>
<evidence type="ECO:0000313" key="2">
    <source>
        <dbReference type="EMBL" id="PVH28458.1"/>
    </source>
</evidence>
<organism evidence="2 3">
    <name type="scientific">Pararhodobacter oceanensis</name>
    <dbReference type="NCBI Taxonomy" id="2172121"/>
    <lineage>
        <taxon>Bacteria</taxon>
        <taxon>Pseudomonadati</taxon>
        <taxon>Pseudomonadota</taxon>
        <taxon>Alphaproteobacteria</taxon>
        <taxon>Rhodobacterales</taxon>
        <taxon>Paracoccaceae</taxon>
        <taxon>Pararhodobacter</taxon>
    </lineage>
</organism>
<comment type="similarity">
    <text evidence="1">Belongs to the short-chain dehydrogenases/reductases (SDR) family.</text>
</comment>
<keyword evidence="3" id="KW-1185">Reference proteome</keyword>
<dbReference type="PANTHER" id="PTHR42879:SF6">
    <property type="entry name" value="NADPH-DEPENDENT REDUCTASE BACG"/>
    <property type="match status" value="1"/>
</dbReference>
<evidence type="ECO:0000313" key="3">
    <source>
        <dbReference type="Proteomes" id="UP000245911"/>
    </source>
</evidence>
<dbReference type="InterPro" id="IPR002347">
    <property type="entry name" value="SDR_fam"/>
</dbReference>
<dbReference type="Gene3D" id="3.40.50.720">
    <property type="entry name" value="NAD(P)-binding Rossmann-like Domain"/>
    <property type="match status" value="1"/>
</dbReference>
<dbReference type="PANTHER" id="PTHR42879">
    <property type="entry name" value="3-OXOACYL-(ACYL-CARRIER-PROTEIN) REDUCTASE"/>
    <property type="match status" value="1"/>
</dbReference>
<dbReference type="SUPFAM" id="SSF51735">
    <property type="entry name" value="NAD(P)-binding Rossmann-fold domains"/>
    <property type="match status" value="1"/>
</dbReference>
<dbReference type="PRINTS" id="PR00081">
    <property type="entry name" value="GDHRDH"/>
</dbReference>
<evidence type="ECO:0008006" key="4">
    <source>
        <dbReference type="Google" id="ProtNLM"/>
    </source>
</evidence>
<proteinExistence type="inferred from homology"/>
<sequence>MQDNYYCRQCLTDWQQGGINIETLRRAEMNLELDGKRVLITAASRGLGRAAALALAAEGASLAVAGRNIAAMGDLLEELRAAGAAKAVAVHIDLSDRDTLAKGVAEAAKELGGIDVFLGNTGGPDSGPFVDVPRAAWEEALGDSLLPLVDLTHAVLPHMQKNGWGRIMYVTTVGVKMVQPNMVLSDSIRLAIVGMAKSLSIEVAHEGITVNCLCPGPFKTDRMEYLVTSSMERDNIDRAAAEALWLDEVPAGQFGDPADFGAMVALLSSKRGSFITGQAIALDGGKSRAY</sequence>
<dbReference type="AlphaFoldDB" id="A0A2T8HSN1"/>
<dbReference type="Pfam" id="PF13561">
    <property type="entry name" value="adh_short_C2"/>
    <property type="match status" value="1"/>
</dbReference>
<dbReference type="Proteomes" id="UP000245911">
    <property type="component" value="Unassembled WGS sequence"/>
</dbReference>
<name>A0A2T8HSN1_9RHOB</name>
<dbReference type="EMBL" id="QDKM01000005">
    <property type="protein sequence ID" value="PVH28458.1"/>
    <property type="molecule type" value="Genomic_DNA"/>
</dbReference>
<dbReference type="InterPro" id="IPR050259">
    <property type="entry name" value="SDR"/>
</dbReference>
<dbReference type="OrthoDB" id="9804774at2"/>
<dbReference type="InterPro" id="IPR036291">
    <property type="entry name" value="NAD(P)-bd_dom_sf"/>
</dbReference>
<reference evidence="2 3" key="1">
    <citation type="submission" date="2018-04" db="EMBL/GenBank/DDBJ databases">
        <title>Pararhodobacter oceanense sp. nov., isolated from marine intertidal sediment.</title>
        <authorList>
            <person name="Wang X.-L."/>
            <person name="Du Z.-J."/>
        </authorList>
    </citation>
    <scope>NUCLEOTIDE SEQUENCE [LARGE SCALE GENOMIC DNA]</scope>
    <source>
        <strain evidence="2 3">AM505</strain>
    </source>
</reference>
<evidence type="ECO:0000256" key="1">
    <source>
        <dbReference type="ARBA" id="ARBA00006484"/>
    </source>
</evidence>
<protein>
    <recommendedName>
        <fullName evidence="4">3-oxoacyl-ACP reductase</fullName>
    </recommendedName>
</protein>
<gene>
    <name evidence="2" type="ORF">DDE20_12875</name>
</gene>
<accession>A0A2T8HSN1</accession>